<evidence type="ECO:0000256" key="1">
    <source>
        <dbReference type="SAM" id="MobiDB-lite"/>
    </source>
</evidence>
<feature type="compositionally biased region" description="Basic and acidic residues" evidence="1">
    <location>
        <begin position="343"/>
        <end position="358"/>
    </location>
</feature>
<feature type="compositionally biased region" description="Low complexity" evidence="1">
    <location>
        <begin position="327"/>
        <end position="341"/>
    </location>
</feature>
<feature type="compositionally biased region" description="Basic residues" evidence="1">
    <location>
        <begin position="202"/>
        <end position="212"/>
    </location>
</feature>
<sequence length="489" mass="54307">FARASVLVRAERGRRGECTLHRNTVSAWHSPGDPAREASCRPVRSTHSARNAEGRFTISDASGAFPPNESPSVCYLHTIFLDLDFTHQCRRYERAPSITPLRPLSLSFYLHEVPSTSTGLRFLSTSDLRGPPSGGQEERTERWNSPAEKEARRERKTSSAPKVAAKGGWTMHRELARKKDGRGGHRDAMNRAVAEATSVSERRRRRRWRWKRERASVHGSARGAGGDGGGGRSDLTRLAGRNKLATRALVPSVPLAIGACRFLSRARTYVRRPSPTSGRRSHPPAPSSFPLFPPTFVAFRPFRPLPRLFHSPAQPLAHPSRLTYLGSSESPVAEASVAAARSRQREDREERPREDPQRMRKCTVMRNGGRRIEADRGSFGGLDRRNSLLMQIRDSRESEKRGGIVRVNQEPLTRKLRESTADENRCELRYRTTHTDARFTMILRPCGIRRGVTTVGGGDGGGGGGPVIYNAITLVFTAVSNQGDNLVTN</sequence>
<feature type="compositionally biased region" description="Basic and acidic residues" evidence="1">
    <location>
        <begin position="136"/>
        <end position="157"/>
    </location>
</feature>
<gene>
    <name evidence="2" type="ORF">X777_15012</name>
</gene>
<feature type="region of interest" description="Disordered" evidence="1">
    <location>
        <begin position="320"/>
        <end position="361"/>
    </location>
</feature>
<organism evidence="2 3">
    <name type="scientific">Ooceraea biroi</name>
    <name type="common">Clonal raider ant</name>
    <name type="synonym">Cerapachys biroi</name>
    <dbReference type="NCBI Taxonomy" id="2015173"/>
    <lineage>
        <taxon>Eukaryota</taxon>
        <taxon>Metazoa</taxon>
        <taxon>Ecdysozoa</taxon>
        <taxon>Arthropoda</taxon>
        <taxon>Hexapoda</taxon>
        <taxon>Insecta</taxon>
        <taxon>Pterygota</taxon>
        <taxon>Neoptera</taxon>
        <taxon>Endopterygota</taxon>
        <taxon>Hymenoptera</taxon>
        <taxon>Apocrita</taxon>
        <taxon>Aculeata</taxon>
        <taxon>Formicoidea</taxon>
        <taxon>Formicidae</taxon>
        <taxon>Dorylinae</taxon>
        <taxon>Ooceraea</taxon>
    </lineage>
</organism>
<feature type="region of interest" description="Disordered" evidence="1">
    <location>
        <begin position="178"/>
        <end position="235"/>
    </location>
</feature>
<evidence type="ECO:0000313" key="2">
    <source>
        <dbReference type="EMBL" id="EZA58843.1"/>
    </source>
</evidence>
<dbReference type="AlphaFoldDB" id="A0A026WSA1"/>
<feature type="region of interest" description="Disordered" evidence="1">
    <location>
        <begin position="121"/>
        <end position="166"/>
    </location>
</feature>
<name>A0A026WSA1_OOCBI</name>
<dbReference type="EMBL" id="KK107119">
    <property type="protein sequence ID" value="EZA58843.1"/>
    <property type="molecule type" value="Genomic_DNA"/>
</dbReference>
<feature type="compositionally biased region" description="Basic and acidic residues" evidence="1">
    <location>
        <begin position="178"/>
        <end position="189"/>
    </location>
</feature>
<reference evidence="2 3" key="1">
    <citation type="journal article" date="2014" name="Curr. Biol.">
        <title>The genome of the clonal raider ant Cerapachys biroi.</title>
        <authorList>
            <person name="Oxley P.R."/>
            <person name="Ji L."/>
            <person name="Fetter-Pruneda I."/>
            <person name="McKenzie S.K."/>
            <person name="Li C."/>
            <person name="Hu H."/>
            <person name="Zhang G."/>
            <person name="Kronauer D.J."/>
        </authorList>
    </citation>
    <scope>NUCLEOTIDE SEQUENCE [LARGE SCALE GENOMIC DNA]</scope>
</reference>
<protein>
    <submittedName>
        <fullName evidence="2">Uncharacterized protein</fullName>
    </submittedName>
</protein>
<feature type="compositionally biased region" description="Gly residues" evidence="1">
    <location>
        <begin position="222"/>
        <end position="232"/>
    </location>
</feature>
<proteinExistence type="predicted"/>
<keyword evidence="3" id="KW-1185">Reference proteome</keyword>
<evidence type="ECO:0000313" key="3">
    <source>
        <dbReference type="Proteomes" id="UP000053097"/>
    </source>
</evidence>
<accession>A0A026WSA1</accession>
<dbReference type="Proteomes" id="UP000053097">
    <property type="component" value="Unassembled WGS sequence"/>
</dbReference>
<feature type="non-terminal residue" evidence="2">
    <location>
        <position position="1"/>
    </location>
</feature>